<proteinExistence type="predicted"/>
<dbReference type="STRING" id="690567.2760"/>
<feature type="signal peptide" evidence="1">
    <location>
        <begin position="1"/>
        <end position="30"/>
    </location>
</feature>
<keyword evidence="3" id="KW-1185">Reference proteome</keyword>
<sequence length="129" mass="13607">MANMISKKPILIGIVLCALLSFLFVGNAYAASTSVSISNGSGPVLSSVIATNYGVSYYGSNSNRSGHILHISIEEKTGAYWRTDTSNPMGIGQTASGSSKLKVPAQWRVKLNPDNYHTDCSGYGQISGS</sequence>
<evidence type="ECO:0000313" key="3">
    <source>
        <dbReference type="Proteomes" id="UP000045545"/>
    </source>
</evidence>
<reference evidence="2 3" key="1">
    <citation type="submission" date="2015-03" db="EMBL/GenBank/DDBJ databases">
        <authorList>
            <person name="Murphy D."/>
        </authorList>
    </citation>
    <scope>NUCLEOTIDE SEQUENCE [LARGE SCALE GENOMIC DNA]</scope>
    <source>
        <strain evidence="2 3">OL-4</strain>
    </source>
</reference>
<feature type="chain" id="PRO_5002420631" evidence="1">
    <location>
        <begin position="31"/>
        <end position="129"/>
    </location>
</feature>
<evidence type="ECO:0000256" key="1">
    <source>
        <dbReference type="SAM" id="SignalP"/>
    </source>
</evidence>
<protein>
    <submittedName>
        <fullName evidence="2">Uncharacterized</fullName>
    </submittedName>
</protein>
<name>A0A0E4GC65_9FIRM</name>
<dbReference type="RefSeq" id="WP_046500089.1">
    <property type="nucleotide sequence ID" value="NZ_CGIH01000053.1"/>
</dbReference>
<organism evidence="2 3">
    <name type="scientific">Syntrophomonas zehnderi OL-4</name>
    <dbReference type="NCBI Taxonomy" id="690567"/>
    <lineage>
        <taxon>Bacteria</taxon>
        <taxon>Bacillati</taxon>
        <taxon>Bacillota</taxon>
        <taxon>Clostridia</taxon>
        <taxon>Eubacteriales</taxon>
        <taxon>Syntrophomonadaceae</taxon>
        <taxon>Syntrophomonas</taxon>
    </lineage>
</organism>
<dbReference type="EMBL" id="CGIH01000053">
    <property type="protein sequence ID" value="CFY10881.1"/>
    <property type="molecule type" value="Genomic_DNA"/>
</dbReference>
<accession>A0A0E4GC65</accession>
<gene>
    <name evidence="2" type="ORF">2760</name>
</gene>
<dbReference type="AlphaFoldDB" id="A0A0E4GC65"/>
<keyword evidence="1" id="KW-0732">Signal</keyword>
<evidence type="ECO:0000313" key="2">
    <source>
        <dbReference type="EMBL" id="CFY10881.1"/>
    </source>
</evidence>
<dbReference type="Proteomes" id="UP000045545">
    <property type="component" value="Unassembled WGS sequence"/>
</dbReference>